<dbReference type="STRING" id="1814289.SAMN05216410_1722"/>
<evidence type="ECO:0000313" key="1">
    <source>
        <dbReference type="EMBL" id="SDC36177.1"/>
    </source>
</evidence>
<sequence length="288" mass="32329">MSAAFGEYDQEESTRQQAEVENLVAECMAAEGFEYTPQDYSSMSMSFNEDDFADMNTEEWVAKNGYGMSMGMEATEEPTDGEPTQEWVDPNADYVATLSETEMTAFYEVLYGVQPEMTEEEMETYEYNWEDSGCQGSAQHEISGDEQDIYSDPRFEDLMDSMNELYTSAQKDPRVVELSAKWADCMADAGFAEFATPDDAMTSVSEAQNELYSFEGEMAEDYTGPSSEAIAAFREIELSTALADFKCKESVDLAKISQKVQFELEEAFVKDNKAALDEFVAAVQDTRK</sequence>
<gene>
    <name evidence="1" type="ORF">SAMN05216410_1722</name>
</gene>
<accession>A0A1G6KZ16</accession>
<dbReference type="Proteomes" id="UP000199039">
    <property type="component" value="Unassembled WGS sequence"/>
</dbReference>
<dbReference type="AlphaFoldDB" id="A0A1G6KZ16"/>
<dbReference type="RefSeq" id="WP_093182361.1">
    <property type="nucleotide sequence ID" value="NZ_FMYH01000002.1"/>
</dbReference>
<protein>
    <submittedName>
        <fullName evidence="1">Uncharacterized protein</fullName>
    </submittedName>
</protein>
<keyword evidence="2" id="KW-1185">Reference proteome</keyword>
<dbReference type="OrthoDB" id="3403621at2"/>
<proteinExistence type="predicted"/>
<evidence type="ECO:0000313" key="2">
    <source>
        <dbReference type="Proteomes" id="UP000199039"/>
    </source>
</evidence>
<name>A0A1G6KZ16_9MICO</name>
<organism evidence="1 2">
    <name type="scientific">Sanguibacter gelidistatuariae</name>
    <dbReference type="NCBI Taxonomy" id="1814289"/>
    <lineage>
        <taxon>Bacteria</taxon>
        <taxon>Bacillati</taxon>
        <taxon>Actinomycetota</taxon>
        <taxon>Actinomycetes</taxon>
        <taxon>Micrococcales</taxon>
        <taxon>Sanguibacteraceae</taxon>
        <taxon>Sanguibacter</taxon>
    </lineage>
</organism>
<reference evidence="1 2" key="1">
    <citation type="submission" date="2016-09" db="EMBL/GenBank/DDBJ databases">
        <authorList>
            <person name="Capua I."/>
            <person name="De Benedictis P."/>
            <person name="Joannis T."/>
            <person name="Lombin L.H."/>
            <person name="Cattoli G."/>
        </authorList>
    </citation>
    <scope>NUCLEOTIDE SEQUENCE [LARGE SCALE GENOMIC DNA]</scope>
    <source>
        <strain evidence="1 2">ISLP-3</strain>
    </source>
</reference>
<dbReference type="EMBL" id="FMYH01000002">
    <property type="protein sequence ID" value="SDC36177.1"/>
    <property type="molecule type" value="Genomic_DNA"/>
</dbReference>